<evidence type="ECO:0000313" key="3">
    <source>
        <dbReference type="Proteomes" id="UP000186583"/>
    </source>
</evidence>
<accession>A0A1Q8RSX0</accession>
<feature type="region of interest" description="Disordered" evidence="1">
    <location>
        <begin position="1"/>
        <end position="27"/>
    </location>
</feature>
<reference evidence="2 3" key="1">
    <citation type="submission" date="2016-11" db="EMBL/GenBank/DDBJ databases">
        <title>Draft Genome Assembly of Colletotrichum chlorophyti a pathogen of herbaceous plants.</title>
        <authorList>
            <person name="Gan P."/>
            <person name="Narusaka M."/>
            <person name="Tsushima A."/>
            <person name="Narusaka Y."/>
            <person name="Takano Y."/>
            <person name="Shirasu K."/>
        </authorList>
    </citation>
    <scope>NUCLEOTIDE SEQUENCE [LARGE SCALE GENOMIC DNA]</scope>
    <source>
        <strain evidence="2 3">NTL11</strain>
    </source>
</reference>
<feature type="region of interest" description="Disordered" evidence="1">
    <location>
        <begin position="211"/>
        <end position="258"/>
    </location>
</feature>
<gene>
    <name evidence="2" type="ORF">CCHL11_03680</name>
</gene>
<sequence length="288" mass="31498">MSKNLLGDGDLPPSYNEATTSSPSPFYYPGSSVSSTLTNLTALLRETQAEQTARDTITTSTLLPLLTPHITALLNRLGTTPRPPALAELYLIPAAAVGPEWTIASDADSKAGEVVQVVRVEADCDPDSRGAVDKKRSGTAPDTAAASSSREFDEWGRWDDGEAGSSPGEAEWWWWNDESLARRLAKQLQPEPKLDRTIVRAVVEQAKEEKKASRWGLFRSGNEPPSPSPSATPPPPRQSMRSAPATQEEDVSMTVRAEEVTFRRENEMGIWEGTRGWGIVARVRIRKS</sequence>
<dbReference type="Proteomes" id="UP000186583">
    <property type="component" value="Unassembled WGS sequence"/>
</dbReference>
<dbReference type="AlphaFoldDB" id="A0A1Q8RSX0"/>
<feature type="region of interest" description="Disordered" evidence="1">
    <location>
        <begin position="125"/>
        <end position="169"/>
    </location>
</feature>
<dbReference type="EMBL" id="MPGH01000101">
    <property type="protein sequence ID" value="OLN87263.1"/>
    <property type="molecule type" value="Genomic_DNA"/>
</dbReference>
<dbReference type="OrthoDB" id="3526284at2759"/>
<feature type="compositionally biased region" description="Basic and acidic residues" evidence="1">
    <location>
        <begin position="150"/>
        <end position="160"/>
    </location>
</feature>
<dbReference type="STRING" id="708187.A0A1Q8RSX0"/>
<proteinExistence type="predicted"/>
<organism evidence="2 3">
    <name type="scientific">Colletotrichum chlorophyti</name>
    <dbReference type="NCBI Taxonomy" id="708187"/>
    <lineage>
        <taxon>Eukaryota</taxon>
        <taxon>Fungi</taxon>
        <taxon>Dikarya</taxon>
        <taxon>Ascomycota</taxon>
        <taxon>Pezizomycotina</taxon>
        <taxon>Sordariomycetes</taxon>
        <taxon>Hypocreomycetidae</taxon>
        <taxon>Glomerellales</taxon>
        <taxon>Glomerellaceae</taxon>
        <taxon>Colletotrichum</taxon>
    </lineage>
</organism>
<feature type="compositionally biased region" description="Basic and acidic residues" evidence="1">
    <location>
        <begin position="125"/>
        <end position="136"/>
    </location>
</feature>
<feature type="compositionally biased region" description="Pro residues" evidence="1">
    <location>
        <begin position="224"/>
        <end position="237"/>
    </location>
</feature>
<evidence type="ECO:0000256" key="1">
    <source>
        <dbReference type="SAM" id="MobiDB-lite"/>
    </source>
</evidence>
<keyword evidence="3" id="KW-1185">Reference proteome</keyword>
<evidence type="ECO:0000313" key="2">
    <source>
        <dbReference type="EMBL" id="OLN87263.1"/>
    </source>
</evidence>
<protein>
    <submittedName>
        <fullName evidence="2">Uncharacterized protein</fullName>
    </submittedName>
</protein>
<comment type="caution">
    <text evidence="2">The sequence shown here is derived from an EMBL/GenBank/DDBJ whole genome shotgun (WGS) entry which is preliminary data.</text>
</comment>
<name>A0A1Q8RSX0_9PEZI</name>